<comment type="caution">
    <text evidence="3">The sequence shown here is derived from an EMBL/GenBank/DDBJ whole genome shotgun (WGS) entry which is preliminary data.</text>
</comment>
<evidence type="ECO:0000313" key="3">
    <source>
        <dbReference type="EMBL" id="MDK2598393.1"/>
    </source>
</evidence>
<protein>
    <submittedName>
        <fullName evidence="3">NAD-dependent epimerase/dehydratase family protein</fullName>
    </submittedName>
</protein>
<evidence type="ECO:0000259" key="2">
    <source>
        <dbReference type="Pfam" id="PF01370"/>
    </source>
</evidence>
<dbReference type="Proteomes" id="UP001231915">
    <property type="component" value="Unassembled WGS sequence"/>
</dbReference>
<dbReference type="EMBL" id="JASJUT010000017">
    <property type="protein sequence ID" value="MDK2598393.1"/>
    <property type="molecule type" value="Genomic_DNA"/>
</dbReference>
<reference evidence="3 4" key="1">
    <citation type="submission" date="2023-05" db="EMBL/GenBank/DDBJ databases">
        <title>Pseudoalteromonas ardens sp. nov., Pseudoalteromonas obscura sp. nov., and Pseudoalteromonas umbrosa sp. nov., isolated from the coral Montipora capitata.</title>
        <authorList>
            <person name="Thomas E.M."/>
            <person name="Smith E.M."/>
            <person name="Papke E."/>
            <person name="Shlafstein M.D."/>
            <person name="Oline D.K."/>
            <person name="Videau P."/>
            <person name="Saw J.H."/>
            <person name="Strangman W.K."/>
            <person name="Ushijima B."/>
        </authorList>
    </citation>
    <scope>NUCLEOTIDE SEQUENCE [LARGE SCALE GENOMIC DNA]</scope>
    <source>
        <strain evidence="3 4">P94</strain>
    </source>
</reference>
<dbReference type="Pfam" id="PF01370">
    <property type="entry name" value="Epimerase"/>
    <property type="match status" value="1"/>
</dbReference>
<dbReference type="InterPro" id="IPR050425">
    <property type="entry name" value="NAD(P)_dehydrat-like"/>
</dbReference>
<keyword evidence="1" id="KW-0560">Oxidoreductase</keyword>
<dbReference type="Gene3D" id="3.40.50.720">
    <property type="entry name" value="NAD(P)-binding Rossmann-like Domain"/>
    <property type="match status" value="1"/>
</dbReference>
<accession>A0ABT7ETN7</accession>
<keyword evidence="4" id="KW-1185">Reference proteome</keyword>
<dbReference type="PANTHER" id="PTHR10366:SF812">
    <property type="entry name" value="VPS9 DOMAIN-CONTAINING PROTEIN"/>
    <property type="match status" value="1"/>
</dbReference>
<sequence>MRETVCVTGASGYLGTHVVAELLSQGYRVRASVRDIASEGAQHLQQLAQVHGADTLKVMCADFTVPKSLDTVLADSDFLIACAATTALGFTSDVDVPQTHQDANIIGTDNMLQSIKRSTGLKKVIYSSSMAAVFRSDVADDHLYDESDWNNDIKTSSEPYFYSKTQAEQLLKTQYDADTSDALPTLVRFNPSVLMGPFNAKAHQDSSISILRNLLDARASGCPRLYYSIADVRDVARIYVEALHNPAVEGRYLLPGKSISLLGIAAVVAQHFPEYKMPNRELKDAMVYALAAHNTGLTTAYLDKFLGIEHRFDDSKLKRDFCDPYRIDLTQTIIDSVTAIRAVAQPGIKSAV</sequence>
<dbReference type="InterPro" id="IPR001509">
    <property type="entry name" value="Epimerase_deHydtase"/>
</dbReference>
<name>A0ABT7ETN7_9GAMM</name>
<dbReference type="SUPFAM" id="SSF51735">
    <property type="entry name" value="NAD(P)-binding Rossmann-fold domains"/>
    <property type="match status" value="1"/>
</dbReference>
<proteinExistence type="predicted"/>
<dbReference type="RefSeq" id="WP_211013246.1">
    <property type="nucleotide sequence ID" value="NZ_JASJUT010000017.1"/>
</dbReference>
<dbReference type="InterPro" id="IPR036291">
    <property type="entry name" value="NAD(P)-bd_dom_sf"/>
</dbReference>
<organism evidence="3 4">
    <name type="scientific">Pseudoalteromonas obscura</name>
    <dbReference type="NCBI Taxonomy" id="3048491"/>
    <lineage>
        <taxon>Bacteria</taxon>
        <taxon>Pseudomonadati</taxon>
        <taxon>Pseudomonadota</taxon>
        <taxon>Gammaproteobacteria</taxon>
        <taxon>Alteromonadales</taxon>
        <taxon>Pseudoalteromonadaceae</taxon>
        <taxon>Pseudoalteromonas</taxon>
    </lineage>
</organism>
<feature type="domain" description="NAD-dependent epimerase/dehydratase" evidence="2">
    <location>
        <begin position="5"/>
        <end position="247"/>
    </location>
</feature>
<gene>
    <name evidence="3" type="ORF">QNM18_25385</name>
</gene>
<evidence type="ECO:0000256" key="1">
    <source>
        <dbReference type="ARBA" id="ARBA00023002"/>
    </source>
</evidence>
<evidence type="ECO:0000313" key="4">
    <source>
        <dbReference type="Proteomes" id="UP001231915"/>
    </source>
</evidence>
<dbReference type="PANTHER" id="PTHR10366">
    <property type="entry name" value="NAD DEPENDENT EPIMERASE/DEHYDRATASE"/>
    <property type="match status" value="1"/>
</dbReference>